<dbReference type="RefSeq" id="WP_085050992.1">
    <property type="nucleotide sequence ID" value="NZ_LNQR01000020.1"/>
</dbReference>
<evidence type="ECO:0000256" key="8">
    <source>
        <dbReference type="HAMAP-Rule" id="MF_00105"/>
    </source>
</evidence>
<dbReference type="PIRSF" id="PIRSF006092">
    <property type="entry name" value="GreA_GreB"/>
    <property type="match status" value="1"/>
</dbReference>
<protein>
    <recommendedName>
        <fullName evidence="2 8">Transcription elongation factor GreA</fullName>
    </recommendedName>
    <alternativeName>
        <fullName evidence="7 8">Transcript cleavage factor GreA</fullName>
    </alternativeName>
</protein>
<comment type="function">
    <text evidence="6 8 9">Necessary for efficient RNA polymerase transcription elongation past template-encoded arresting sites. The arresting sites in DNA have the property of trapping a certain fraction of elongating RNA polymerases that pass through, resulting in locked ternary complexes. Cleavage of the nascent transcript by cleavage factors such as GreA or GreB allows the resumption of elongation from the new 3'terminus. GreA releases sequences of 2 to 3 nucleotides.</text>
</comment>
<dbReference type="PROSITE" id="PS00830">
    <property type="entry name" value="GREAB_2"/>
    <property type="match status" value="1"/>
</dbReference>
<evidence type="ECO:0000256" key="2">
    <source>
        <dbReference type="ARBA" id="ARBA00013729"/>
    </source>
</evidence>
<evidence type="ECO:0000256" key="9">
    <source>
        <dbReference type="RuleBase" id="RU000556"/>
    </source>
</evidence>
<dbReference type="GO" id="GO:0003746">
    <property type="term" value="F:translation elongation factor activity"/>
    <property type="evidence" value="ECO:0007669"/>
    <property type="project" value="UniProtKB-KW"/>
</dbReference>
<dbReference type="NCBIfam" id="TIGR01462">
    <property type="entry name" value="greA"/>
    <property type="match status" value="1"/>
</dbReference>
<evidence type="ECO:0000259" key="11">
    <source>
        <dbReference type="Pfam" id="PF03449"/>
    </source>
</evidence>
<name>A0ABR5SJS2_9BACT</name>
<accession>A0ABR5SJS2</accession>
<evidence type="ECO:0000313" key="13">
    <source>
        <dbReference type="Proteomes" id="UP000060487"/>
    </source>
</evidence>
<dbReference type="Pfam" id="PF01272">
    <property type="entry name" value="GreA_GreB"/>
    <property type="match status" value="1"/>
</dbReference>
<dbReference type="EMBL" id="LNQR01000020">
    <property type="protein sequence ID" value="KWT92756.1"/>
    <property type="molecule type" value="Genomic_DNA"/>
</dbReference>
<evidence type="ECO:0000256" key="7">
    <source>
        <dbReference type="ARBA" id="ARBA00030776"/>
    </source>
</evidence>
<evidence type="ECO:0000256" key="5">
    <source>
        <dbReference type="ARBA" id="ARBA00023163"/>
    </source>
</evidence>
<keyword evidence="3 8" id="KW-0805">Transcription regulation</keyword>
<dbReference type="InterPro" id="IPR028624">
    <property type="entry name" value="Tscrpt_elong_fac_GreA/B"/>
</dbReference>
<keyword evidence="12" id="KW-0648">Protein biosynthesis</keyword>
<feature type="domain" description="Transcription elongation factor GreA/GreB C-terminal" evidence="10">
    <location>
        <begin position="82"/>
        <end position="154"/>
    </location>
</feature>
<reference evidence="12 13" key="1">
    <citation type="submission" date="2015-11" db="EMBL/GenBank/DDBJ databases">
        <authorList>
            <person name="Lin W."/>
        </authorList>
    </citation>
    <scope>NUCLEOTIDE SEQUENCE [LARGE SCALE GENOMIC DNA]</scope>
    <source>
        <strain evidence="12 13">HCH-1</strain>
    </source>
</reference>
<dbReference type="NCBIfam" id="NF001264">
    <property type="entry name" value="PRK00226.1-5"/>
    <property type="match status" value="1"/>
</dbReference>
<dbReference type="InterPro" id="IPR036805">
    <property type="entry name" value="Tscrpt_elong_fac_GreA/B_N_sf"/>
</dbReference>
<evidence type="ECO:0000256" key="3">
    <source>
        <dbReference type="ARBA" id="ARBA00023015"/>
    </source>
</evidence>
<dbReference type="InterPro" id="IPR022691">
    <property type="entry name" value="Tscrpt_elong_fac_GreA/B_N"/>
</dbReference>
<dbReference type="HAMAP" id="MF_00105">
    <property type="entry name" value="GreA_GreB"/>
    <property type="match status" value="1"/>
</dbReference>
<dbReference type="NCBIfam" id="NF001263">
    <property type="entry name" value="PRK00226.1-4"/>
    <property type="match status" value="1"/>
</dbReference>
<gene>
    <name evidence="8 12" type="primary">greA</name>
    <name evidence="12" type="ORF">ASN18_0461</name>
</gene>
<dbReference type="InterPro" id="IPR036953">
    <property type="entry name" value="GreA/GreB_C_sf"/>
</dbReference>
<dbReference type="SUPFAM" id="SSF54534">
    <property type="entry name" value="FKBP-like"/>
    <property type="match status" value="1"/>
</dbReference>
<proteinExistence type="inferred from homology"/>
<evidence type="ECO:0000259" key="10">
    <source>
        <dbReference type="Pfam" id="PF01272"/>
    </source>
</evidence>
<dbReference type="NCBIfam" id="NF001261">
    <property type="entry name" value="PRK00226.1-2"/>
    <property type="match status" value="1"/>
</dbReference>
<comment type="similarity">
    <text evidence="1 8 9">Belongs to the GreA/GreB family.</text>
</comment>
<dbReference type="PROSITE" id="PS00829">
    <property type="entry name" value="GREAB_1"/>
    <property type="match status" value="1"/>
</dbReference>
<evidence type="ECO:0000256" key="6">
    <source>
        <dbReference type="ARBA" id="ARBA00024916"/>
    </source>
</evidence>
<sequence>MERVPMTPDGFKKITEELDRLLKEERPQNIKDIATARAHGDLSENAEYAAAREKQSFLEGRIKELQSKVAMAQVIDPSKIKGDKISFGAKVKLFDLDTDEEKIFFLVGPDEADVKTGKISVTSPVGKALLGKVVGDEAIIKAPARTFSYEVLDIIFE</sequence>
<evidence type="ECO:0000313" key="12">
    <source>
        <dbReference type="EMBL" id="KWT92756.1"/>
    </source>
</evidence>
<dbReference type="InterPro" id="IPR023459">
    <property type="entry name" value="Tscrpt_elong_fac_GreA/B_fam"/>
</dbReference>
<dbReference type="Pfam" id="PF03449">
    <property type="entry name" value="GreA_GreB_N"/>
    <property type="match status" value="1"/>
</dbReference>
<organism evidence="12 13">
    <name type="scientific">Candidatus Magnetominusculus xianensis</name>
    <dbReference type="NCBI Taxonomy" id="1748249"/>
    <lineage>
        <taxon>Bacteria</taxon>
        <taxon>Pseudomonadati</taxon>
        <taxon>Nitrospirota</taxon>
        <taxon>Nitrospiria</taxon>
        <taxon>Nitrospirales</taxon>
        <taxon>Nitrospiraceae</taxon>
        <taxon>Candidatus Magnetominusculus</taxon>
    </lineage>
</organism>
<dbReference type="Gene3D" id="1.10.287.180">
    <property type="entry name" value="Transcription elongation factor, GreA/GreB, N-terminal domain"/>
    <property type="match status" value="1"/>
</dbReference>
<keyword evidence="5 8" id="KW-0804">Transcription</keyword>
<dbReference type="PANTHER" id="PTHR30437">
    <property type="entry name" value="TRANSCRIPTION ELONGATION FACTOR GREA"/>
    <property type="match status" value="1"/>
</dbReference>
<keyword evidence="12" id="KW-0251">Elongation factor</keyword>
<keyword evidence="4 8" id="KW-0238">DNA-binding</keyword>
<dbReference type="InterPro" id="IPR006359">
    <property type="entry name" value="Tscrpt_elong_fac_GreA"/>
</dbReference>
<feature type="domain" description="Transcription elongation factor GreA/GreB N-terminal" evidence="11">
    <location>
        <begin position="4"/>
        <end position="74"/>
    </location>
</feature>
<dbReference type="PANTHER" id="PTHR30437:SF4">
    <property type="entry name" value="TRANSCRIPTION ELONGATION FACTOR GREA"/>
    <property type="match status" value="1"/>
</dbReference>
<dbReference type="InterPro" id="IPR018151">
    <property type="entry name" value="TF_GreA/GreB_CS"/>
</dbReference>
<evidence type="ECO:0000256" key="1">
    <source>
        <dbReference type="ARBA" id="ARBA00008213"/>
    </source>
</evidence>
<evidence type="ECO:0000256" key="4">
    <source>
        <dbReference type="ARBA" id="ARBA00023125"/>
    </source>
</evidence>
<dbReference type="Gene3D" id="3.10.50.30">
    <property type="entry name" value="Transcription elongation factor, GreA/GreB, C-terminal domain"/>
    <property type="match status" value="1"/>
</dbReference>
<dbReference type="SUPFAM" id="SSF46557">
    <property type="entry name" value="GreA transcript cleavage protein, N-terminal domain"/>
    <property type="match status" value="1"/>
</dbReference>
<keyword evidence="13" id="KW-1185">Reference proteome</keyword>
<dbReference type="Proteomes" id="UP000060487">
    <property type="component" value="Unassembled WGS sequence"/>
</dbReference>
<dbReference type="InterPro" id="IPR001437">
    <property type="entry name" value="Tscrpt_elong_fac_GreA/B_C"/>
</dbReference>
<comment type="caution">
    <text evidence="12">The sequence shown here is derived from an EMBL/GenBank/DDBJ whole genome shotgun (WGS) entry which is preliminary data.</text>
</comment>